<reference evidence="1" key="2">
    <citation type="submission" date="2020-11" db="EMBL/GenBank/DDBJ databases">
        <authorList>
            <person name="McCartney M.A."/>
            <person name="Auch B."/>
            <person name="Kono T."/>
            <person name="Mallez S."/>
            <person name="Becker A."/>
            <person name="Gohl D.M."/>
            <person name="Silverstein K.A.T."/>
            <person name="Koren S."/>
            <person name="Bechman K.B."/>
            <person name="Herman A."/>
            <person name="Abrahante J.E."/>
            <person name="Garbe J."/>
        </authorList>
    </citation>
    <scope>NUCLEOTIDE SEQUENCE</scope>
    <source>
        <strain evidence="1">Duluth1</strain>
        <tissue evidence="1">Whole animal</tissue>
    </source>
</reference>
<dbReference type="EMBL" id="JAIWYP010000008">
    <property type="protein sequence ID" value="KAH3783944.1"/>
    <property type="molecule type" value="Genomic_DNA"/>
</dbReference>
<reference evidence="1" key="1">
    <citation type="journal article" date="2019" name="bioRxiv">
        <title>The Genome of the Zebra Mussel, Dreissena polymorpha: A Resource for Invasive Species Research.</title>
        <authorList>
            <person name="McCartney M.A."/>
            <person name="Auch B."/>
            <person name="Kono T."/>
            <person name="Mallez S."/>
            <person name="Zhang Y."/>
            <person name="Obille A."/>
            <person name="Becker A."/>
            <person name="Abrahante J.E."/>
            <person name="Garbe J."/>
            <person name="Badalamenti J.P."/>
            <person name="Herman A."/>
            <person name="Mangelson H."/>
            <person name="Liachko I."/>
            <person name="Sullivan S."/>
            <person name="Sone E.D."/>
            <person name="Koren S."/>
            <person name="Silverstein K.A.T."/>
            <person name="Beckman K.B."/>
            <person name="Gohl D.M."/>
        </authorList>
    </citation>
    <scope>NUCLEOTIDE SEQUENCE</scope>
    <source>
        <strain evidence="1">Duluth1</strain>
        <tissue evidence="1">Whole animal</tissue>
    </source>
</reference>
<proteinExistence type="predicted"/>
<gene>
    <name evidence="1" type="ORF">DPMN_161894</name>
</gene>
<evidence type="ECO:0000313" key="2">
    <source>
        <dbReference type="Proteomes" id="UP000828390"/>
    </source>
</evidence>
<sequence>MGPISRQELIKAVQKLKNNKAPGRNSIPPGALKADPETTVDILQDLIANIWELE</sequence>
<accession>A0A9D4EQQ4</accession>
<dbReference type="Proteomes" id="UP000828390">
    <property type="component" value="Unassembled WGS sequence"/>
</dbReference>
<protein>
    <submittedName>
        <fullName evidence="1">Uncharacterized protein</fullName>
    </submittedName>
</protein>
<organism evidence="1 2">
    <name type="scientific">Dreissena polymorpha</name>
    <name type="common">Zebra mussel</name>
    <name type="synonym">Mytilus polymorpha</name>
    <dbReference type="NCBI Taxonomy" id="45954"/>
    <lineage>
        <taxon>Eukaryota</taxon>
        <taxon>Metazoa</taxon>
        <taxon>Spiralia</taxon>
        <taxon>Lophotrochozoa</taxon>
        <taxon>Mollusca</taxon>
        <taxon>Bivalvia</taxon>
        <taxon>Autobranchia</taxon>
        <taxon>Heteroconchia</taxon>
        <taxon>Euheterodonta</taxon>
        <taxon>Imparidentia</taxon>
        <taxon>Neoheterodontei</taxon>
        <taxon>Myida</taxon>
        <taxon>Dreissenoidea</taxon>
        <taxon>Dreissenidae</taxon>
        <taxon>Dreissena</taxon>
    </lineage>
</organism>
<keyword evidence="2" id="KW-1185">Reference proteome</keyword>
<evidence type="ECO:0000313" key="1">
    <source>
        <dbReference type="EMBL" id="KAH3783944.1"/>
    </source>
</evidence>
<comment type="caution">
    <text evidence="1">The sequence shown here is derived from an EMBL/GenBank/DDBJ whole genome shotgun (WGS) entry which is preliminary data.</text>
</comment>
<dbReference type="AlphaFoldDB" id="A0A9D4EQQ4"/>
<name>A0A9D4EQQ4_DREPO</name>